<reference evidence="2" key="4">
    <citation type="submission" date="2019-03" db="UniProtKB">
        <authorList>
            <consortium name="EnsemblPlants"/>
        </authorList>
    </citation>
    <scope>IDENTIFICATION</scope>
</reference>
<protein>
    <submittedName>
        <fullName evidence="2">Uncharacterized protein</fullName>
    </submittedName>
</protein>
<evidence type="ECO:0000313" key="2">
    <source>
        <dbReference type="EnsemblPlants" id="AET6Gv20077900.2"/>
    </source>
</evidence>
<organism evidence="2 3">
    <name type="scientific">Aegilops tauschii subsp. strangulata</name>
    <name type="common">Goatgrass</name>
    <dbReference type="NCBI Taxonomy" id="200361"/>
    <lineage>
        <taxon>Eukaryota</taxon>
        <taxon>Viridiplantae</taxon>
        <taxon>Streptophyta</taxon>
        <taxon>Embryophyta</taxon>
        <taxon>Tracheophyta</taxon>
        <taxon>Spermatophyta</taxon>
        <taxon>Magnoliopsida</taxon>
        <taxon>Liliopsida</taxon>
        <taxon>Poales</taxon>
        <taxon>Poaceae</taxon>
        <taxon>BOP clade</taxon>
        <taxon>Pooideae</taxon>
        <taxon>Triticodae</taxon>
        <taxon>Triticeae</taxon>
        <taxon>Triticinae</taxon>
        <taxon>Aegilops</taxon>
    </lineage>
</organism>
<dbReference type="AlphaFoldDB" id="A0A453MUA6"/>
<keyword evidence="3" id="KW-1185">Reference proteome</keyword>
<evidence type="ECO:0000313" key="3">
    <source>
        <dbReference type="Proteomes" id="UP000015105"/>
    </source>
</evidence>
<dbReference type="EnsemblPlants" id="AET6Gv20077900.2">
    <property type="protein sequence ID" value="AET6Gv20077900.2"/>
    <property type="gene ID" value="AET6Gv20077900"/>
</dbReference>
<reference evidence="3" key="1">
    <citation type="journal article" date="2014" name="Science">
        <title>Ancient hybridizations among the ancestral genomes of bread wheat.</title>
        <authorList>
            <consortium name="International Wheat Genome Sequencing Consortium,"/>
            <person name="Marcussen T."/>
            <person name="Sandve S.R."/>
            <person name="Heier L."/>
            <person name="Spannagl M."/>
            <person name="Pfeifer M."/>
            <person name="Jakobsen K.S."/>
            <person name="Wulff B.B."/>
            <person name="Steuernagel B."/>
            <person name="Mayer K.F."/>
            <person name="Olsen O.A."/>
        </authorList>
    </citation>
    <scope>NUCLEOTIDE SEQUENCE [LARGE SCALE GENOMIC DNA]</scope>
    <source>
        <strain evidence="3">cv. AL8/78</strain>
    </source>
</reference>
<dbReference type="Proteomes" id="UP000015105">
    <property type="component" value="Chromosome 6D"/>
</dbReference>
<evidence type="ECO:0000256" key="1">
    <source>
        <dbReference type="SAM" id="MobiDB-lite"/>
    </source>
</evidence>
<sequence length="90" mass="9455">APTFPSIHCPSLLPARHQGLAAAYSSSPTVAASPPRLPSLRCLSGRRRRLVPDLAQVRPGGGAKGQWRRATRTSSCRPVAGEAPRGAMMA</sequence>
<reference evidence="3" key="2">
    <citation type="journal article" date="2017" name="Nat. Plants">
        <title>The Aegilops tauschii genome reveals multiple impacts of transposons.</title>
        <authorList>
            <person name="Zhao G."/>
            <person name="Zou C."/>
            <person name="Li K."/>
            <person name="Wang K."/>
            <person name="Li T."/>
            <person name="Gao L."/>
            <person name="Zhang X."/>
            <person name="Wang H."/>
            <person name="Yang Z."/>
            <person name="Liu X."/>
            <person name="Jiang W."/>
            <person name="Mao L."/>
            <person name="Kong X."/>
            <person name="Jiao Y."/>
            <person name="Jia J."/>
        </authorList>
    </citation>
    <scope>NUCLEOTIDE SEQUENCE [LARGE SCALE GENOMIC DNA]</scope>
    <source>
        <strain evidence="3">cv. AL8/78</strain>
    </source>
</reference>
<proteinExistence type="predicted"/>
<name>A0A453MUA6_AEGTS</name>
<reference evidence="2" key="3">
    <citation type="journal article" date="2017" name="Nature">
        <title>Genome sequence of the progenitor of the wheat D genome Aegilops tauschii.</title>
        <authorList>
            <person name="Luo M.C."/>
            <person name="Gu Y.Q."/>
            <person name="Puiu D."/>
            <person name="Wang H."/>
            <person name="Twardziok S.O."/>
            <person name="Deal K.R."/>
            <person name="Huo N."/>
            <person name="Zhu T."/>
            <person name="Wang L."/>
            <person name="Wang Y."/>
            <person name="McGuire P.E."/>
            <person name="Liu S."/>
            <person name="Long H."/>
            <person name="Ramasamy R.K."/>
            <person name="Rodriguez J.C."/>
            <person name="Van S.L."/>
            <person name="Yuan L."/>
            <person name="Wang Z."/>
            <person name="Xia Z."/>
            <person name="Xiao L."/>
            <person name="Anderson O.D."/>
            <person name="Ouyang S."/>
            <person name="Liang Y."/>
            <person name="Zimin A.V."/>
            <person name="Pertea G."/>
            <person name="Qi P."/>
            <person name="Bennetzen J.L."/>
            <person name="Dai X."/>
            <person name="Dawson M.W."/>
            <person name="Muller H.G."/>
            <person name="Kugler K."/>
            <person name="Rivarola-Duarte L."/>
            <person name="Spannagl M."/>
            <person name="Mayer K.F.X."/>
            <person name="Lu F.H."/>
            <person name="Bevan M.W."/>
            <person name="Leroy P."/>
            <person name="Li P."/>
            <person name="You F.M."/>
            <person name="Sun Q."/>
            <person name="Liu Z."/>
            <person name="Lyons E."/>
            <person name="Wicker T."/>
            <person name="Salzberg S.L."/>
            <person name="Devos K.M."/>
            <person name="Dvorak J."/>
        </authorList>
    </citation>
    <scope>NUCLEOTIDE SEQUENCE [LARGE SCALE GENOMIC DNA]</scope>
    <source>
        <strain evidence="2">cv. AL8/78</strain>
    </source>
</reference>
<accession>A0A453MUA6</accession>
<reference evidence="2" key="5">
    <citation type="journal article" date="2021" name="G3 (Bethesda)">
        <title>Aegilops tauschii genome assembly Aet v5.0 features greater sequence contiguity and improved annotation.</title>
        <authorList>
            <person name="Wang L."/>
            <person name="Zhu T."/>
            <person name="Rodriguez J.C."/>
            <person name="Deal K.R."/>
            <person name="Dubcovsky J."/>
            <person name="McGuire P.E."/>
            <person name="Lux T."/>
            <person name="Spannagl M."/>
            <person name="Mayer K.F.X."/>
            <person name="Baldrich P."/>
            <person name="Meyers B.C."/>
            <person name="Huo N."/>
            <person name="Gu Y.Q."/>
            <person name="Zhou H."/>
            <person name="Devos K.M."/>
            <person name="Bennetzen J.L."/>
            <person name="Unver T."/>
            <person name="Budak H."/>
            <person name="Gulick P.J."/>
            <person name="Galiba G."/>
            <person name="Kalapos B."/>
            <person name="Nelson D.R."/>
            <person name="Li P."/>
            <person name="You F.M."/>
            <person name="Luo M.C."/>
            <person name="Dvorak J."/>
        </authorList>
    </citation>
    <scope>NUCLEOTIDE SEQUENCE [LARGE SCALE GENOMIC DNA]</scope>
    <source>
        <strain evidence="2">cv. AL8/78</strain>
    </source>
</reference>
<dbReference type="Gramene" id="AET6Gv20077900.2">
    <property type="protein sequence ID" value="AET6Gv20077900.2"/>
    <property type="gene ID" value="AET6Gv20077900"/>
</dbReference>
<feature type="region of interest" description="Disordered" evidence="1">
    <location>
        <begin position="56"/>
        <end position="90"/>
    </location>
</feature>